<dbReference type="Pfam" id="PF01753">
    <property type="entry name" value="zf-MYND"/>
    <property type="match status" value="1"/>
</dbReference>
<dbReference type="GO" id="GO:0008270">
    <property type="term" value="F:zinc ion binding"/>
    <property type="evidence" value="ECO:0007669"/>
    <property type="project" value="UniProtKB-KW"/>
</dbReference>
<protein>
    <recommendedName>
        <fullName evidence="5">MYND-type domain-containing protein</fullName>
    </recommendedName>
</protein>
<evidence type="ECO:0000256" key="1">
    <source>
        <dbReference type="ARBA" id="ARBA00022723"/>
    </source>
</evidence>
<keyword evidence="2 4" id="KW-0863">Zinc-finger</keyword>
<dbReference type="AlphaFoldDB" id="A0A9P0AMZ9"/>
<evidence type="ECO:0000313" key="7">
    <source>
        <dbReference type="Proteomes" id="UP001152759"/>
    </source>
</evidence>
<organism evidence="6 7">
    <name type="scientific">Bemisia tabaci</name>
    <name type="common">Sweetpotato whitefly</name>
    <name type="synonym">Aleurodes tabaci</name>
    <dbReference type="NCBI Taxonomy" id="7038"/>
    <lineage>
        <taxon>Eukaryota</taxon>
        <taxon>Metazoa</taxon>
        <taxon>Ecdysozoa</taxon>
        <taxon>Arthropoda</taxon>
        <taxon>Hexapoda</taxon>
        <taxon>Insecta</taxon>
        <taxon>Pterygota</taxon>
        <taxon>Neoptera</taxon>
        <taxon>Paraneoptera</taxon>
        <taxon>Hemiptera</taxon>
        <taxon>Sternorrhyncha</taxon>
        <taxon>Aleyrodoidea</taxon>
        <taxon>Aleyrodidae</taxon>
        <taxon>Aleyrodinae</taxon>
        <taxon>Bemisia</taxon>
    </lineage>
</organism>
<gene>
    <name evidence="6" type="ORF">BEMITA_LOCUS14342</name>
</gene>
<evidence type="ECO:0000313" key="6">
    <source>
        <dbReference type="EMBL" id="CAH0396254.1"/>
    </source>
</evidence>
<evidence type="ECO:0000256" key="3">
    <source>
        <dbReference type="ARBA" id="ARBA00022833"/>
    </source>
</evidence>
<evidence type="ECO:0000256" key="4">
    <source>
        <dbReference type="PROSITE-ProRule" id="PRU00134"/>
    </source>
</evidence>
<dbReference type="Proteomes" id="UP001152759">
    <property type="component" value="Chromosome 9"/>
</dbReference>
<keyword evidence="3" id="KW-0862">Zinc</keyword>
<dbReference type="Gene3D" id="6.10.140.2220">
    <property type="match status" value="1"/>
</dbReference>
<accession>A0A9P0AMZ9</accession>
<name>A0A9P0AMZ9_BEMTA</name>
<keyword evidence="1" id="KW-0479">Metal-binding</keyword>
<evidence type="ECO:0000256" key="2">
    <source>
        <dbReference type="ARBA" id="ARBA00022771"/>
    </source>
</evidence>
<dbReference type="PROSITE" id="PS01360">
    <property type="entry name" value="ZF_MYND_1"/>
    <property type="match status" value="1"/>
</dbReference>
<reference evidence="6" key="1">
    <citation type="submission" date="2021-12" db="EMBL/GenBank/DDBJ databases">
        <authorList>
            <person name="King R."/>
        </authorList>
    </citation>
    <scope>NUCLEOTIDE SEQUENCE</scope>
</reference>
<dbReference type="EMBL" id="OU963870">
    <property type="protein sequence ID" value="CAH0396254.1"/>
    <property type="molecule type" value="Genomic_DNA"/>
</dbReference>
<feature type="domain" description="MYND-type" evidence="5">
    <location>
        <begin position="8"/>
        <end position="44"/>
    </location>
</feature>
<dbReference type="PROSITE" id="PS50865">
    <property type="entry name" value="ZF_MYND_2"/>
    <property type="match status" value="1"/>
</dbReference>
<keyword evidence="7" id="KW-1185">Reference proteome</keyword>
<dbReference type="SUPFAM" id="SSF144232">
    <property type="entry name" value="HIT/MYND zinc finger-like"/>
    <property type="match status" value="1"/>
</dbReference>
<evidence type="ECO:0000259" key="5">
    <source>
        <dbReference type="PROSITE" id="PS50865"/>
    </source>
</evidence>
<dbReference type="InterPro" id="IPR002893">
    <property type="entry name" value="Znf_MYND"/>
</dbReference>
<sequence length="373" mass="42254">MASGNAICIVCQKGNSKLCGQCQGVSYCSRACQVKEWRAHKLFCKEYSNFKATKRPSQKHFLAILFPVNDSEPKGVWVKKGEFYTPDVKSLLGGNTPIGRSPIQFNPVVNRQLTDSIYICYRDEFLFDGSEPNKCIASITALRPGAYTQWLGPIVAYGMVGHAMDPRVIRDLTMADFKHITDYFISYRYGTQVSLVKGVRINCDGDRELCKRPPFEAVEVSPDILFSDQDTSSIAERMGLPIFVRKYSPDPKWEADPSAYGNSNATFLHMCCDPKSEWWGWAPLHWRTQVGSVFVIRQDKKPLLPLHVEALCHYCREFLQPAFEDSLGGSGPENEPSKKHVLSMINKSKFLYQWGNFLSERNCKDVPSPYDIS</sequence>
<proteinExistence type="predicted"/>